<dbReference type="AlphaFoldDB" id="E0VB94"/>
<dbReference type="PANTHER" id="PTHR11953">
    <property type="entry name" value="EXOSOME COMPLEX COMPONENT"/>
    <property type="match status" value="1"/>
</dbReference>
<dbReference type="GO" id="GO:0003723">
    <property type="term" value="F:RNA binding"/>
    <property type="evidence" value="ECO:0007669"/>
    <property type="project" value="TreeGrafter"/>
</dbReference>
<keyword evidence="13" id="KW-1185">Reference proteome</keyword>
<comment type="function">
    <text evidence="6">Non-catalytic component of the RNA exosome complex which has 3'-&gt;5' exoribonuclease activity and participates in a multitude of cellular RNA processing and degradation events.</text>
</comment>
<protein>
    <recommendedName>
        <fullName evidence="8">Putative exosome complex component RRP41</fullName>
    </recommendedName>
</protein>
<evidence type="ECO:0000256" key="7">
    <source>
        <dbReference type="ARBA" id="ARBA00062379"/>
    </source>
</evidence>
<reference evidence="12" key="3">
    <citation type="submission" date="2021-02" db="UniProtKB">
        <authorList>
            <consortium name="EnsemblMetazoa"/>
        </authorList>
    </citation>
    <scope>IDENTIFICATION</scope>
    <source>
        <strain evidence="12">USDA</strain>
    </source>
</reference>
<dbReference type="SUPFAM" id="SSF54211">
    <property type="entry name" value="Ribosomal protein S5 domain 2-like"/>
    <property type="match status" value="1"/>
</dbReference>
<dbReference type="InterPro" id="IPR020568">
    <property type="entry name" value="Ribosomal_Su5_D2-typ_SF"/>
</dbReference>
<dbReference type="GO" id="GO:0005730">
    <property type="term" value="C:nucleolus"/>
    <property type="evidence" value="ECO:0007669"/>
    <property type="project" value="UniProtKB-SubCell"/>
</dbReference>
<reference evidence="11" key="1">
    <citation type="submission" date="2007-04" db="EMBL/GenBank/DDBJ databases">
        <title>Annotation of Pediculus humanus corporis strain USDA.</title>
        <authorList>
            <person name="Kirkness E."/>
            <person name="Hannick L."/>
            <person name="Hass B."/>
            <person name="Bruggner R."/>
            <person name="Lawson D."/>
            <person name="Bidwell S."/>
            <person name="Joardar V."/>
            <person name="Caler E."/>
            <person name="Walenz B."/>
            <person name="Inman J."/>
            <person name="Schobel S."/>
            <person name="Galinsky K."/>
            <person name="Amedeo P."/>
            <person name="Strausberg R."/>
        </authorList>
    </citation>
    <scope>NUCLEOTIDE SEQUENCE</scope>
    <source>
        <strain evidence="11">USDA</strain>
    </source>
</reference>
<dbReference type="PANTHER" id="PTHR11953:SF0">
    <property type="entry name" value="EXOSOME COMPLEX COMPONENT RRP41"/>
    <property type="match status" value="1"/>
</dbReference>
<proteinExistence type="inferred from homology"/>
<dbReference type="EnsemblMetazoa" id="PHUM055360-RA">
    <property type="protein sequence ID" value="PHUM055360-PA"/>
    <property type="gene ID" value="PHUM055360"/>
</dbReference>
<accession>E0VB94</accession>
<gene>
    <name evidence="12" type="primary">8239039</name>
    <name evidence="11" type="ORF">Phum_PHUM055360</name>
</gene>
<keyword evidence="4" id="KW-0963">Cytoplasm</keyword>
<evidence type="ECO:0000256" key="6">
    <source>
        <dbReference type="ARBA" id="ARBA00058393"/>
    </source>
</evidence>
<dbReference type="STRING" id="121224.E0VB94"/>
<dbReference type="OMA" id="RYNMAPF"/>
<comment type="similarity">
    <text evidence="3">Belongs to the RNase PH family.</text>
</comment>
<dbReference type="HOGENOM" id="CLU_063514_0_0_1"/>
<dbReference type="Gene3D" id="3.30.230.70">
    <property type="entry name" value="GHMP Kinase, N-terminal domain"/>
    <property type="match status" value="1"/>
</dbReference>
<organism>
    <name type="scientific">Pediculus humanus subsp. corporis</name>
    <name type="common">Body louse</name>
    <dbReference type="NCBI Taxonomy" id="121224"/>
    <lineage>
        <taxon>Eukaryota</taxon>
        <taxon>Metazoa</taxon>
        <taxon>Ecdysozoa</taxon>
        <taxon>Arthropoda</taxon>
        <taxon>Hexapoda</taxon>
        <taxon>Insecta</taxon>
        <taxon>Pterygota</taxon>
        <taxon>Neoptera</taxon>
        <taxon>Paraneoptera</taxon>
        <taxon>Psocodea</taxon>
        <taxon>Troctomorpha</taxon>
        <taxon>Phthiraptera</taxon>
        <taxon>Anoplura</taxon>
        <taxon>Pediculidae</taxon>
        <taxon>Pediculus</taxon>
    </lineage>
</organism>
<keyword evidence="11" id="KW-0269">Exonuclease</keyword>
<dbReference type="GO" id="GO:0071028">
    <property type="term" value="P:nuclear mRNA surveillance"/>
    <property type="evidence" value="ECO:0007669"/>
    <property type="project" value="TreeGrafter"/>
</dbReference>
<feature type="domain" description="Exoribonuclease phosphorolytic" evidence="10">
    <location>
        <begin position="153"/>
        <end position="218"/>
    </location>
</feature>
<dbReference type="InParanoid" id="E0VB94"/>
<dbReference type="EMBL" id="AAZO01000652">
    <property type="status" value="NOT_ANNOTATED_CDS"/>
    <property type="molecule type" value="Genomic_DNA"/>
</dbReference>
<keyword evidence="11" id="KW-0378">Hydrolase</keyword>
<dbReference type="InterPro" id="IPR015847">
    <property type="entry name" value="ExoRNase_PH_dom2"/>
</dbReference>
<dbReference type="FunCoup" id="E0VB94">
    <property type="interactions" value="1291"/>
</dbReference>
<dbReference type="EMBL" id="DS235023">
    <property type="protein sequence ID" value="EEB10650.1"/>
    <property type="molecule type" value="Genomic_DNA"/>
</dbReference>
<dbReference type="GO" id="GO:0034475">
    <property type="term" value="P:U4 snRNA 3'-end processing"/>
    <property type="evidence" value="ECO:0007669"/>
    <property type="project" value="TreeGrafter"/>
</dbReference>
<dbReference type="KEGG" id="phu:Phum_PHUM055360"/>
<feature type="domain" description="Exoribonuclease phosphorolytic" evidence="9">
    <location>
        <begin position="19"/>
        <end position="149"/>
    </location>
</feature>
<evidence type="ECO:0000256" key="5">
    <source>
        <dbReference type="ARBA" id="ARBA00022835"/>
    </source>
</evidence>
<dbReference type="InterPro" id="IPR027408">
    <property type="entry name" value="PNPase/RNase_PH_dom_sf"/>
</dbReference>
<comment type="subcellular location">
    <subcellularLocation>
        <location evidence="1">Cytoplasm</location>
    </subcellularLocation>
    <subcellularLocation>
        <location evidence="2">Nucleus</location>
        <location evidence="2">Nucleolus</location>
    </subcellularLocation>
</comment>
<dbReference type="CTD" id="8239039"/>
<evidence type="ECO:0000256" key="4">
    <source>
        <dbReference type="ARBA" id="ARBA00022490"/>
    </source>
</evidence>
<dbReference type="Pfam" id="PF01138">
    <property type="entry name" value="RNase_PH"/>
    <property type="match status" value="1"/>
</dbReference>
<evidence type="ECO:0000259" key="10">
    <source>
        <dbReference type="Pfam" id="PF03725"/>
    </source>
</evidence>
<evidence type="ECO:0000313" key="13">
    <source>
        <dbReference type="Proteomes" id="UP000009046"/>
    </source>
</evidence>
<dbReference type="FunFam" id="3.30.230.70:FF:000004">
    <property type="entry name" value="Exosome complex component Rrp41"/>
    <property type="match status" value="1"/>
</dbReference>
<dbReference type="GO" id="GO:0004527">
    <property type="term" value="F:exonuclease activity"/>
    <property type="evidence" value="ECO:0007669"/>
    <property type="project" value="UniProtKB-KW"/>
</dbReference>
<dbReference type="Proteomes" id="UP000009046">
    <property type="component" value="Unassembled WGS sequence"/>
</dbReference>
<dbReference type="RefSeq" id="XP_002423388.1">
    <property type="nucleotide sequence ID" value="XM_002423343.1"/>
</dbReference>
<dbReference type="Pfam" id="PF03725">
    <property type="entry name" value="RNase_PH_C"/>
    <property type="match status" value="1"/>
</dbReference>
<evidence type="ECO:0000259" key="9">
    <source>
        <dbReference type="Pfam" id="PF01138"/>
    </source>
</evidence>
<dbReference type="InterPro" id="IPR036345">
    <property type="entry name" value="ExoRNase_PH_dom2_sf"/>
</dbReference>
<dbReference type="GeneID" id="8239039"/>
<dbReference type="GO" id="GO:0016075">
    <property type="term" value="P:rRNA catabolic process"/>
    <property type="evidence" value="ECO:0007669"/>
    <property type="project" value="TreeGrafter"/>
</dbReference>
<sequence>MNKLISDQNLRLDGRRASELRQIRCKLGVFSQPDGSAYIEMGNTKVLAAVYGPHQVRGRTKPLLDAAVINCQYSSAVFSTEERKKRPRGDKKSQEKSMHLCQALSAAIKTELYPKSQIDIFVEVLQSDGGSFSAAVNVSTLALIDAGIPLKEYVTSCTASLANENIPLVDVTYLEESCGGPTLTIATLPLAKKIALMEMSQRFHLDHLEKVLNTAMEGCKNIQVILNEAVKRHILQNGSSNKSSDITFSKVEL</sequence>
<dbReference type="CDD" id="cd11370">
    <property type="entry name" value="RNase_PH_RRP41"/>
    <property type="match status" value="1"/>
</dbReference>
<dbReference type="VEuPathDB" id="VectorBase:PHUM055360"/>
<dbReference type="SUPFAM" id="SSF55666">
    <property type="entry name" value="Ribonuclease PH domain 2-like"/>
    <property type="match status" value="1"/>
</dbReference>
<reference evidence="11" key="2">
    <citation type="submission" date="2007-04" db="EMBL/GenBank/DDBJ databases">
        <title>The genome of the human body louse.</title>
        <authorList>
            <consortium name="The Human Body Louse Genome Consortium"/>
            <person name="Kirkness E."/>
            <person name="Walenz B."/>
            <person name="Hass B."/>
            <person name="Bruggner R."/>
            <person name="Strausberg R."/>
        </authorList>
    </citation>
    <scope>NUCLEOTIDE SEQUENCE</scope>
    <source>
        <strain evidence="11">USDA</strain>
    </source>
</reference>
<evidence type="ECO:0000256" key="3">
    <source>
        <dbReference type="ARBA" id="ARBA00006678"/>
    </source>
</evidence>
<keyword evidence="11" id="KW-0540">Nuclease</keyword>
<evidence type="ECO:0000313" key="12">
    <source>
        <dbReference type="EnsemblMetazoa" id="PHUM055360-PA"/>
    </source>
</evidence>
<dbReference type="OrthoDB" id="27298at2759"/>
<dbReference type="InterPro" id="IPR001247">
    <property type="entry name" value="ExoRNase_PH_dom1"/>
</dbReference>
<comment type="subunit">
    <text evidence="7">Component of the RNA exosome complex.</text>
</comment>
<dbReference type="InterPro" id="IPR050080">
    <property type="entry name" value="RNase_PH"/>
</dbReference>
<evidence type="ECO:0000256" key="2">
    <source>
        <dbReference type="ARBA" id="ARBA00004604"/>
    </source>
</evidence>
<name>E0VB94_PEDHC</name>
<evidence type="ECO:0000256" key="8">
    <source>
        <dbReference type="ARBA" id="ARBA00073078"/>
    </source>
</evidence>
<dbReference type="GO" id="GO:0000177">
    <property type="term" value="C:cytoplasmic exosome (RNase complex)"/>
    <property type="evidence" value="ECO:0007669"/>
    <property type="project" value="TreeGrafter"/>
</dbReference>
<keyword evidence="5" id="KW-0271">Exosome</keyword>
<evidence type="ECO:0000256" key="1">
    <source>
        <dbReference type="ARBA" id="ARBA00004496"/>
    </source>
</evidence>
<dbReference type="GO" id="GO:0071051">
    <property type="term" value="P:poly(A)-dependent snoRNA 3'-end processing"/>
    <property type="evidence" value="ECO:0007669"/>
    <property type="project" value="TreeGrafter"/>
</dbReference>
<dbReference type="eggNOG" id="KOG1068">
    <property type="taxonomic scope" value="Eukaryota"/>
</dbReference>
<evidence type="ECO:0000313" key="11">
    <source>
        <dbReference type="EMBL" id="EEB10650.1"/>
    </source>
</evidence>
<dbReference type="GO" id="GO:0000176">
    <property type="term" value="C:nuclear exosome (RNase complex)"/>
    <property type="evidence" value="ECO:0007669"/>
    <property type="project" value="TreeGrafter"/>
</dbReference>